<reference evidence="1 2" key="2">
    <citation type="submission" date="2012-02" db="EMBL/GenBank/DDBJ databases">
        <title>Improved High-Quality Draft sequence of Desulfobacter postgatei 2ac9.</title>
        <authorList>
            <consortium name="US DOE Joint Genome Institute"/>
            <person name="Lucas S."/>
            <person name="Han J."/>
            <person name="Lapidus A."/>
            <person name="Cheng J.-F."/>
            <person name="Goodwin L."/>
            <person name="Pitluck S."/>
            <person name="Peters L."/>
            <person name="Ovchinnikova G."/>
            <person name="Held B."/>
            <person name="Detter J.C."/>
            <person name="Han C."/>
            <person name="Tapia R."/>
            <person name="Land M."/>
            <person name="Hauser L."/>
            <person name="Kyrpides N."/>
            <person name="Ivanova N."/>
            <person name="Pagani I."/>
            <person name="Orellana R."/>
            <person name="Lovley D."/>
            <person name="Woyke T."/>
        </authorList>
    </citation>
    <scope>NUCLEOTIDE SEQUENCE [LARGE SCALE GENOMIC DNA]</scope>
    <source>
        <strain evidence="1 2">2ac9</strain>
    </source>
</reference>
<name>I5B542_9BACT</name>
<dbReference type="HOGENOM" id="CLU_584916_0_0_7"/>
<evidence type="ECO:0000313" key="2">
    <source>
        <dbReference type="Proteomes" id="UP000005778"/>
    </source>
</evidence>
<dbReference type="eggNOG" id="ENOG502ZJMV">
    <property type="taxonomic scope" value="Bacteria"/>
</dbReference>
<gene>
    <name evidence="1" type="ORF">DespoDRAFT_02782</name>
</gene>
<protein>
    <submittedName>
        <fullName evidence="1">PEP-CTERM putative exosortase interaction domain-containing protein</fullName>
    </submittedName>
</protein>
<keyword evidence="2" id="KW-1185">Reference proteome</keyword>
<dbReference type="RefSeq" id="WP_004074207.1">
    <property type="nucleotide sequence ID" value="NZ_CM001488.1"/>
</dbReference>
<dbReference type="EMBL" id="CM001488">
    <property type="protein sequence ID" value="EIM64605.1"/>
    <property type="molecule type" value="Genomic_DNA"/>
</dbReference>
<accession>I5B542</accession>
<dbReference type="AlphaFoldDB" id="I5B542"/>
<proteinExistence type="predicted"/>
<dbReference type="Proteomes" id="UP000005778">
    <property type="component" value="Chromosome"/>
</dbReference>
<reference evidence="1 2" key="1">
    <citation type="submission" date="2011-09" db="EMBL/GenBank/DDBJ databases">
        <authorList>
            <consortium name="US DOE Joint Genome Institute (JGI-PGF)"/>
            <person name="Lucas S."/>
            <person name="Han J."/>
            <person name="Lapidus A."/>
            <person name="Cheng J.-F."/>
            <person name="Goodwin L."/>
            <person name="Pitluck S."/>
            <person name="Peters L."/>
            <person name="Land M.L."/>
            <person name="Hauser L."/>
            <person name="Orellana R."/>
            <person name="Lovley D."/>
            <person name="Woyke T.J."/>
        </authorList>
    </citation>
    <scope>NUCLEOTIDE SEQUENCE [LARGE SCALE GENOMIC DNA]</scope>
    <source>
        <strain evidence="1 2">2ac9</strain>
    </source>
</reference>
<organism evidence="1 2">
    <name type="scientific">Desulfobacter postgatei 2ac9</name>
    <dbReference type="NCBI Taxonomy" id="879212"/>
    <lineage>
        <taxon>Bacteria</taxon>
        <taxon>Pseudomonadati</taxon>
        <taxon>Thermodesulfobacteriota</taxon>
        <taxon>Desulfobacteria</taxon>
        <taxon>Desulfobacterales</taxon>
        <taxon>Desulfobacteraceae</taxon>
        <taxon>Desulfobacter</taxon>
    </lineage>
</organism>
<evidence type="ECO:0000313" key="1">
    <source>
        <dbReference type="EMBL" id="EIM64605.1"/>
    </source>
</evidence>
<dbReference type="OrthoDB" id="6370527at2"/>
<dbReference type="STRING" id="879212.DespoDRAFT_02782"/>
<sequence>MKNWRFSGFLMFLFFVIFYTEGYATTLSVELQSAVAGIPTPGIVIIDFIDGDGFSGSTATISNFSVSPFQFEGSVTETIPGEYFFTDTELLSSLYFDLDDVYSGFSFQVNANFIDPSGLGFPDSLVLSITDSNFFPLFSTADPRGTDSLFILSLLGQEIYEPDGFNLSVTEESNPVPEPNTLLLISIGIFIFIPKKKKFLKWGIFSLTLFAYLPAHAALMNVTSQVVVDRSPLVYNRATKTFDGLVSINNVGSNNLESPMFLVVSGLPDSVSVYNATSLSPDGKPMLDLQLDSSGLPSGQSIQNFRIKFHNPNNLKFTAILLVLANDGTLPPDPGDMGKVTLEGVDSNTNGIRDDLEIYIDVNFGTSQKKREALNQLAQSLQQGIIATTEQESMNAANSFSRSMECLEYIDSENQEWKSVQSKAVDTPERLDAWLSHETRISGKVFPIRPLSEWKTSCSFDIDALDN</sequence>
<dbReference type="NCBIfam" id="TIGR02595">
    <property type="entry name" value="PEP_CTERM"/>
    <property type="match status" value="1"/>
</dbReference>
<dbReference type="InterPro" id="IPR013424">
    <property type="entry name" value="Ice-binding_C"/>
</dbReference>